<feature type="domain" description="MyTH4" evidence="2">
    <location>
        <begin position="169"/>
        <end position="309"/>
    </location>
</feature>
<evidence type="ECO:0000259" key="2">
    <source>
        <dbReference type="PROSITE" id="PS51016"/>
    </source>
</evidence>
<reference evidence="3" key="2">
    <citation type="journal article" date="2007" name="Science">
        <title>Draft genome sequence of the sexually transmitted pathogen Trichomonas vaginalis.</title>
        <authorList>
            <person name="Carlton J.M."/>
            <person name="Hirt R.P."/>
            <person name="Silva J.C."/>
            <person name="Delcher A.L."/>
            <person name="Schatz M."/>
            <person name="Zhao Q."/>
            <person name="Wortman J.R."/>
            <person name="Bidwell S.L."/>
            <person name="Alsmark U.C.M."/>
            <person name="Besteiro S."/>
            <person name="Sicheritz-Ponten T."/>
            <person name="Noel C.J."/>
            <person name="Dacks J.B."/>
            <person name="Foster P.G."/>
            <person name="Simillion C."/>
            <person name="Van de Peer Y."/>
            <person name="Miranda-Saavedra D."/>
            <person name="Barton G.J."/>
            <person name="Westrop G.D."/>
            <person name="Mueller S."/>
            <person name="Dessi D."/>
            <person name="Fiori P.L."/>
            <person name="Ren Q."/>
            <person name="Paulsen I."/>
            <person name="Zhang H."/>
            <person name="Bastida-Corcuera F.D."/>
            <person name="Simoes-Barbosa A."/>
            <person name="Brown M.T."/>
            <person name="Hayes R.D."/>
            <person name="Mukherjee M."/>
            <person name="Okumura C.Y."/>
            <person name="Schneider R."/>
            <person name="Smith A.J."/>
            <person name="Vanacova S."/>
            <person name="Villalvazo M."/>
            <person name="Haas B.J."/>
            <person name="Pertea M."/>
            <person name="Feldblyum T.V."/>
            <person name="Utterback T.R."/>
            <person name="Shu C.L."/>
            <person name="Osoegawa K."/>
            <person name="de Jong P.J."/>
            <person name="Hrdy I."/>
            <person name="Horvathova L."/>
            <person name="Zubacova Z."/>
            <person name="Dolezal P."/>
            <person name="Malik S.B."/>
            <person name="Logsdon J.M. Jr."/>
            <person name="Henze K."/>
            <person name="Gupta A."/>
            <person name="Wang C.C."/>
            <person name="Dunne R.L."/>
            <person name="Upcroft J.A."/>
            <person name="Upcroft P."/>
            <person name="White O."/>
            <person name="Salzberg S.L."/>
            <person name="Tang P."/>
            <person name="Chiu C.-H."/>
            <person name="Lee Y.-S."/>
            <person name="Embley T.M."/>
            <person name="Coombs G.H."/>
            <person name="Mottram J.C."/>
            <person name="Tachezy J."/>
            <person name="Fraser-Liggett C.M."/>
            <person name="Johnson P.J."/>
        </authorList>
    </citation>
    <scope>NUCLEOTIDE SEQUENCE [LARGE SCALE GENOMIC DNA]</scope>
    <source>
        <strain evidence="3">G3</strain>
    </source>
</reference>
<organism evidence="3 4">
    <name type="scientific">Trichomonas vaginalis (strain ATCC PRA-98 / G3)</name>
    <dbReference type="NCBI Taxonomy" id="412133"/>
    <lineage>
        <taxon>Eukaryota</taxon>
        <taxon>Metamonada</taxon>
        <taxon>Parabasalia</taxon>
        <taxon>Trichomonadida</taxon>
        <taxon>Trichomonadidae</taxon>
        <taxon>Trichomonas</taxon>
    </lineage>
</organism>
<dbReference type="GO" id="GO:0005737">
    <property type="term" value="C:cytoplasm"/>
    <property type="evidence" value="ECO:0000318"/>
    <property type="project" value="GO_Central"/>
</dbReference>
<dbReference type="InParanoid" id="A2FHI7"/>
<evidence type="ECO:0000313" key="4">
    <source>
        <dbReference type="Proteomes" id="UP000001542"/>
    </source>
</evidence>
<dbReference type="PROSITE" id="PS51016">
    <property type="entry name" value="MYTH4"/>
    <property type="match status" value="1"/>
</dbReference>
<keyword evidence="4" id="KW-1185">Reference proteome</keyword>
<evidence type="ECO:0000313" key="3">
    <source>
        <dbReference type="EMBL" id="EAX95622.1"/>
    </source>
</evidence>
<dbReference type="GO" id="GO:0007165">
    <property type="term" value="P:signal transduction"/>
    <property type="evidence" value="ECO:0007669"/>
    <property type="project" value="InterPro"/>
</dbReference>
<dbReference type="InterPro" id="IPR000857">
    <property type="entry name" value="MyTH4_dom"/>
</dbReference>
<dbReference type="AlphaFoldDB" id="A2FHI7"/>
<sequence length="522" mass="59921">MRKKRTERYYLFTDEKTKKMFFHNAVTNVVTWFPPVDSVIIDPQTLKTVTIDLNALQEAYNACKQPTHHDVGKKRERYLARKASLPIYNNPVPPKNFHDRKLTLVKLSTSSLDKNQLILQEIPIYLPTSIFQDSTPIDIRSFAAEKFNTRYRGSFFNKKEIPPDELLLFDTDSSVLPILKSTPSSLQKQCVEVFNFIINYCKQSAKAQPNVLVELLFKERSIINEAYILLFKFIRNNPVNENITKVWDLILVVCTFFPASPEIQPLVKYYLSTEALGTKANINTTAKIAYFRFCARCASREAFHVQSAQWINFIPMHVYQDTFICGAPLLELIFSQRRSAPKCTIPLFLHRFVNILLSKGIESTEGNFRATGDKAQVDALVEDINNGKETYKNAKIDDMAGLFKRWFADLPEPFIPMSMFEKLVKAQKENKIIEFINKLPRVNHDTLGYLVGFLQQIVKSADVTKMGVVQCSMLFGPNVARIITDDQTIAKDSANVGKDVLTYLIKNWDTKFIYPLPVEYIT</sequence>
<name>A2FHI7_TRIV3</name>
<dbReference type="InterPro" id="IPR008936">
    <property type="entry name" value="Rho_GTPase_activation_prot"/>
</dbReference>
<dbReference type="Proteomes" id="UP000001542">
    <property type="component" value="Unassembled WGS sequence"/>
</dbReference>
<reference evidence="3" key="1">
    <citation type="submission" date="2006-10" db="EMBL/GenBank/DDBJ databases">
        <authorList>
            <person name="Amadeo P."/>
            <person name="Zhao Q."/>
            <person name="Wortman J."/>
            <person name="Fraser-Liggett C."/>
            <person name="Carlton J."/>
        </authorList>
    </citation>
    <scope>NUCLEOTIDE SEQUENCE</scope>
    <source>
        <strain evidence="3">G3</strain>
    </source>
</reference>
<dbReference type="VEuPathDB" id="TrichDB:TVAGG3_0954380"/>
<dbReference type="SMR" id="A2FHI7"/>
<dbReference type="RefSeq" id="XP_001308552.1">
    <property type="nucleotide sequence ID" value="XM_001308551.1"/>
</dbReference>
<proteinExistence type="predicted"/>
<dbReference type="SUPFAM" id="SSF48350">
    <property type="entry name" value="GTPase activation domain, GAP"/>
    <property type="match status" value="1"/>
</dbReference>
<accession>A2FHI7</accession>
<dbReference type="PANTHER" id="PTHR45876">
    <property type="entry name" value="FI04035P"/>
    <property type="match status" value="1"/>
</dbReference>
<dbReference type="SMART" id="SM00324">
    <property type="entry name" value="RhoGAP"/>
    <property type="match status" value="1"/>
</dbReference>
<feature type="domain" description="Rho-GAP" evidence="1">
    <location>
        <begin position="327"/>
        <end position="512"/>
    </location>
</feature>
<dbReference type="GO" id="GO:0005096">
    <property type="term" value="F:GTPase activator activity"/>
    <property type="evidence" value="ECO:0000318"/>
    <property type="project" value="GO_Central"/>
</dbReference>
<dbReference type="FunFam" id="1.10.555.10:FF:000045">
    <property type="entry name" value="RhoGAP domain containing protein"/>
    <property type="match status" value="1"/>
</dbReference>
<dbReference type="Pfam" id="PF00784">
    <property type="entry name" value="MyTH4"/>
    <property type="match status" value="1"/>
</dbReference>
<dbReference type="FunFam" id="1.25.40.530:FF:000014">
    <property type="entry name" value="RhoGAP domain containing protein"/>
    <property type="match status" value="1"/>
</dbReference>
<dbReference type="CDD" id="cd00159">
    <property type="entry name" value="RhoGAP"/>
    <property type="match status" value="1"/>
</dbReference>
<protein>
    <submittedName>
        <fullName evidence="3">RhoGAP domain containing protein</fullName>
    </submittedName>
</protein>
<dbReference type="OMA" id="QSAQWIN"/>
<dbReference type="KEGG" id="tva:4753385"/>
<gene>
    <name evidence="3" type="ORF">TVAG_047200</name>
</gene>
<evidence type="ECO:0000259" key="1">
    <source>
        <dbReference type="PROSITE" id="PS50238"/>
    </source>
</evidence>
<dbReference type="InterPro" id="IPR038185">
    <property type="entry name" value="MyTH4_dom_sf"/>
</dbReference>
<dbReference type="Gene3D" id="1.10.555.10">
    <property type="entry name" value="Rho GTPase activation protein"/>
    <property type="match status" value="1"/>
</dbReference>
<dbReference type="PANTHER" id="PTHR45876:SF8">
    <property type="entry name" value="FI04035P"/>
    <property type="match status" value="1"/>
</dbReference>
<dbReference type="Gene3D" id="1.25.40.530">
    <property type="entry name" value="MyTH4 domain"/>
    <property type="match status" value="1"/>
</dbReference>
<dbReference type="EMBL" id="DS113796">
    <property type="protein sequence ID" value="EAX95622.1"/>
    <property type="molecule type" value="Genomic_DNA"/>
</dbReference>
<dbReference type="Pfam" id="PF00620">
    <property type="entry name" value="RhoGAP"/>
    <property type="match status" value="1"/>
</dbReference>
<dbReference type="GO" id="GO:0005856">
    <property type="term" value="C:cytoskeleton"/>
    <property type="evidence" value="ECO:0007669"/>
    <property type="project" value="InterPro"/>
</dbReference>
<dbReference type="VEuPathDB" id="TrichDB:TVAG_047200"/>
<dbReference type="PROSITE" id="PS50238">
    <property type="entry name" value="RHOGAP"/>
    <property type="match status" value="1"/>
</dbReference>
<dbReference type="OrthoDB" id="437889at2759"/>
<dbReference type="InterPro" id="IPR000198">
    <property type="entry name" value="RhoGAP_dom"/>
</dbReference>